<evidence type="ECO:0000256" key="1">
    <source>
        <dbReference type="SAM" id="MobiDB-lite"/>
    </source>
</evidence>
<proteinExistence type="predicted"/>
<dbReference type="AlphaFoldDB" id="A0A084ATE4"/>
<feature type="compositionally biased region" description="Basic and acidic residues" evidence="1">
    <location>
        <begin position="90"/>
        <end position="99"/>
    </location>
</feature>
<gene>
    <name evidence="2" type="ORF">S7711_10978</name>
</gene>
<name>A0A084ATE4_STACB</name>
<keyword evidence="3" id="KW-1185">Reference proteome</keyword>
<sequence length="106" mass="11636">MISLIQQPVFAALAAPAAKKASPLEHFSALAATHLDQARHHQRLHESLEEEESAEAVSASKIAELVNIKGEEKPAFLSQAREADDTSQAHAERQLEAPRRIRSHRG</sequence>
<organism evidence="2 3">
    <name type="scientific">Stachybotrys chartarum (strain CBS 109288 / IBT 7711)</name>
    <name type="common">Toxic black mold</name>
    <name type="synonym">Stilbospora chartarum</name>
    <dbReference type="NCBI Taxonomy" id="1280523"/>
    <lineage>
        <taxon>Eukaryota</taxon>
        <taxon>Fungi</taxon>
        <taxon>Dikarya</taxon>
        <taxon>Ascomycota</taxon>
        <taxon>Pezizomycotina</taxon>
        <taxon>Sordariomycetes</taxon>
        <taxon>Hypocreomycetidae</taxon>
        <taxon>Hypocreales</taxon>
        <taxon>Stachybotryaceae</taxon>
        <taxon>Stachybotrys</taxon>
    </lineage>
</organism>
<evidence type="ECO:0000313" key="2">
    <source>
        <dbReference type="EMBL" id="KEY68573.1"/>
    </source>
</evidence>
<feature type="region of interest" description="Disordered" evidence="1">
    <location>
        <begin position="76"/>
        <end position="106"/>
    </location>
</feature>
<dbReference type="HOGENOM" id="CLU_147567_0_0_1"/>
<reference evidence="2 3" key="1">
    <citation type="journal article" date="2014" name="BMC Genomics">
        <title>Comparative genome sequencing reveals chemotype-specific gene clusters in the toxigenic black mold Stachybotrys.</title>
        <authorList>
            <person name="Semeiks J."/>
            <person name="Borek D."/>
            <person name="Otwinowski Z."/>
            <person name="Grishin N.V."/>
        </authorList>
    </citation>
    <scope>NUCLEOTIDE SEQUENCE [LARGE SCALE GENOMIC DNA]</scope>
    <source>
        <strain evidence="3">CBS 109288 / IBT 7711</strain>
    </source>
</reference>
<accession>A0A084ATE4</accession>
<dbReference type="EMBL" id="KL648569">
    <property type="protein sequence ID" value="KEY68573.1"/>
    <property type="molecule type" value="Genomic_DNA"/>
</dbReference>
<evidence type="ECO:0000313" key="3">
    <source>
        <dbReference type="Proteomes" id="UP000028045"/>
    </source>
</evidence>
<dbReference type="Proteomes" id="UP000028045">
    <property type="component" value="Unassembled WGS sequence"/>
</dbReference>
<protein>
    <submittedName>
        <fullName evidence="2">Uncharacterized protein</fullName>
    </submittedName>
</protein>